<feature type="compositionally biased region" description="Polar residues" evidence="8">
    <location>
        <begin position="254"/>
        <end position="276"/>
    </location>
</feature>
<proteinExistence type="predicted"/>
<dbReference type="PANTHER" id="PTHR13815:SF7">
    <property type="entry name" value="GOLGIN SUBFAMILY A MEMBER 5"/>
    <property type="match status" value="1"/>
</dbReference>
<dbReference type="InterPro" id="IPR019177">
    <property type="entry name" value="Golgin_subfamily_A_member_5"/>
</dbReference>
<feature type="compositionally biased region" description="Basic and acidic residues" evidence="8">
    <location>
        <begin position="43"/>
        <end position="53"/>
    </location>
</feature>
<feature type="compositionally biased region" description="Basic residues" evidence="8">
    <location>
        <begin position="714"/>
        <end position="725"/>
    </location>
</feature>
<keyword evidence="6 9" id="KW-0472">Membrane</keyword>
<feature type="coiled-coil region" evidence="7">
    <location>
        <begin position="437"/>
        <end position="492"/>
    </location>
</feature>
<evidence type="ECO:0000256" key="2">
    <source>
        <dbReference type="ARBA" id="ARBA00022692"/>
    </source>
</evidence>
<feature type="compositionally biased region" description="Polar residues" evidence="8">
    <location>
        <begin position="162"/>
        <end position="171"/>
    </location>
</feature>
<reference evidence="10" key="1">
    <citation type="submission" date="2023-08" db="EMBL/GenBank/DDBJ databases">
        <authorList>
            <person name="Audoor S."/>
            <person name="Bilcke G."/>
        </authorList>
    </citation>
    <scope>NUCLEOTIDE SEQUENCE</scope>
</reference>
<organism evidence="10 11">
    <name type="scientific">Cylindrotheca closterium</name>
    <dbReference type="NCBI Taxonomy" id="2856"/>
    <lineage>
        <taxon>Eukaryota</taxon>
        <taxon>Sar</taxon>
        <taxon>Stramenopiles</taxon>
        <taxon>Ochrophyta</taxon>
        <taxon>Bacillariophyta</taxon>
        <taxon>Bacillariophyceae</taxon>
        <taxon>Bacillariophycidae</taxon>
        <taxon>Bacillariales</taxon>
        <taxon>Bacillariaceae</taxon>
        <taxon>Cylindrotheca</taxon>
    </lineage>
</organism>
<feature type="coiled-coil region" evidence="7">
    <location>
        <begin position="626"/>
        <end position="667"/>
    </location>
</feature>
<feature type="region of interest" description="Disordered" evidence="8">
    <location>
        <begin position="701"/>
        <end position="726"/>
    </location>
</feature>
<feature type="region of interest" description="Disordered" evidence="8">
    <location>
        <begin position="302"/>
        <end position="321"/>
    </location>
</feature>
<dbReference type="GO" id="GO:0000301">
    <property type="term" value="P:retrograde transport, vesicle recycling within Golgi"/>
    <property type="evidence" value="ECO:0007669"/>
    <property type="project" value="TreeGrafter"/>
</dbReference>
<evidence type="ECO:0008006" key="12">
    <source>
        <dbReference type="Google" id="ProtNLM"/>
    </source>
</evidence>
<gene>
    <name evidence="10" type="ORF">CYCCA115_LOCUS13095</name>
</gene>
<dbReference type="Proteomes" id="UP001295423">
    <property type="component" value="Unassembled WGS sequence"/>
</dbReference>
<evidence type="ECO:0000256" key="8">
    <source>
        <dbReference type="SAM" id="MobiDB-lite"/>
    </source>
</evidence>
<keyword evidence="3 9" id="KW-1133">Transmembrane helix</keyword>
<dbReference type="EMBL" id="CAKOGP040001782">
    <property type="protein sequence ID" value="CAJ1951483.1"/>
    <property type="molecule type" value="Genomic_DNA"/>
</dbReference>
<evidence type="ECO:0000256" key="1">
    <source>
        <dbReference type="ARBA" id="ARBA00004194"/>
    </source>
</evidence>
<keyword evidence="2 9" id="KW-0812">Transmembrane</keyword>
<sequence length="819" mass="91876">MSRWLKSVNNLLENLDGQAENVDIDGTIGQLIEKGQQVAKTLQRDDSFDGQSHDDDDFLEDEEDFEDDDEDIDFTDNECNDNTFDGNCSHVKGEPSSKHDDIEEEELSDSILQEKLVVGGRAAIGTSDCQASIHTDSVSELSCTERSEKTDAAELYEEQYNYDRNSNQPGRTDSYRKQVVPPSDSVSATVSKIASKGQPRDMDVSPRPPRRSADTDGIKRQVAAAQLEAENDSDGASSKHRNSTDSHAPPKPPTRQSSISLPKTQPVSFVQTSTLDGKQKHKSKTISNVEMRKLTAKVQSIQDRLTQTSEELKTSQTENRKLEKQVSALASQLEAANSEIHAQGEELRRAGERMEKDRRLAQEEREELLDDQDEEVEQLKALHTTEIEILKASYEKQLNDVTNKLDSEEARRAQESGSWTKELDDSVKREREALENLSLAEMKQSNLELDVSKLEEKVKGLQSKLEAATLCIKEAETRQGEAEDKLDVALSQHARQLNLRQTREAELEKTILDLGSALTETKRVYHGSTIPSPEALPSDGTNFKEKYDAALEESDTLRVQLNMETQRRAALEKELNEISKERSEEISLAQAKQLQQDRKVADLETNVAHLKSSLHSLKVMGSESNLEKNRRKKDVSSAEIEEARQEIAKLSDQLMRQQRMAEASKSEVLALKGRLQSATSRAEAAERSLFTAQSSSDYPARRSFDVENAGSSSSRRRMKGARRRPVSMGRTIRASLHLDHGALGSIMEQVVSTIDALDKWMVETGGLMRNEPLARLGFLAYLVTLHLWTFGLVIFHTVETPHGDFGTMDANPRHWRNHR</sequence>
<feature type="region of interest" description="Disordered" evidence="8">
    <location>
        <begin position="160"/>
        <end position="289"/>
    </location>
</feature>
<dbReference type="AlphaFoldDB" id="A0AAD2FTJ0"/>
<dbReference type="PANTHER" id="PTHR13815">
    <property type="entry name" value="GOLGIN-84"/>
    <property type="match status" value="1"/>
</dbReference>
<protein>
    <recommendedName>
        <fullName evidence="12">Golgin-84</fullName>
    </recommendedName>
</protein>
<evidence type="ECO:0000256" key="5">
    <source>
        <dbReference type="ARBA" id="ARBA00023054"/>
    </source>
</evidence>
<evidence type="ECO:0000256" key="7">
    <source>
        <dbReference type="SAM" id="Coils"/>
    </source>
</evidence>
<comment type="caution">
    <text evidence="10">The sequence shown here is derived from an EMBL/GenBank/DDBJ whole genome shotgun (WGS) entry which is preliminary data.</text>
</comment>
<feature type="coiled-coil region" evidence="7">
    <location>
        <begin position="554"/>
        <end position="588"/>
    </location>
</feature>
<dbReference type="GO" id="GO:0000139">
    <property type="term" value="C:Golgi membrane"/>
    <property type="evidence" value="ECO:0007669"/>
    <property type="project" value="UniProtKB-SubCell"/>
</dbReference>
<comment type="subcellular location">
    <subcellularLocation>
        <location evidence="1">Golgi apparatus membrane</location>
        <topology evidence="1">Single-pass membrane protein</topology>
    </subcellularLocation>
</comment>
<keyword evidence="11" id="KW-1185">Reference proteome</keyword>
<dbReference type="GO" id="GO:0007030">
    <property type="term" value="P:Golgi organization"/>
    <property type="evidence" value="ECO:0007669"/>
    <property type="project" value="InterPro"/>
</dbReference>
<evidence type="ECO:0000313" key="11">
    <source>
        <dbReference type="Proteomes" id="UP001295423"/>
    </source>
</evidence>
<evidence type="ECO:0000256" key="9">
    <source>
        <dbReference type="SAM" id="Phobius"/>
    </source>
</evidence>
<evidence type="ECO:0000256" key="4">
    <source>
        <dbReference type="ARBA" id="ARBA00023034"/>
    </source>
</evidence>
<feature type="transmembrane region" description="Helical" evidence="9">
    <location>
        <begin position="778"/>
        <end position="798"/>
    </location>
</feature>
<keyword evidence="4" id="KW-0333">Golgi apparatus</keyword>
<feature type="region of interest" description="Disordered" evidence="8">
    <location>
        <begin position="43"/>
        <end position="70"/>
    </location>
</feature>
<accession>A0AAD2FTJ0</accession>
<feature type="compositionally biased region" description="Basic and acidic residues" evidence="8">
    <location>
        <begin position="310"/>
        <end position="321"/>
    </location>
</feature>
<evidence type="ECO:0000256" key="3">
    <source>
        <dbReference type="ARBA" id="ARBA00022989"/>
    </source>
</evidence>
<dbReference type="GO" id="GO:0031985">
    <property type="term" value="C:Golgi cisterna"/>
    <property type="evidence" value="ECO:0007669"/>
    <property type="project" value="TreeGrafter"/>
</dbReference>
<evidence type="ECO:0000313" key="10">
    <source>
        <dbReference type="EMBL" id="CAJ1951483.1"/>
    </source>
</evidence>
<name>A0AAD2FTJ0_9STRA</name>
<feature type="compositionally biased region" description="Acidic residues" evidence="8">
    <location>
        <begin position="54"/>
        <end position="70"/>
    </location>
</feature>
<keyword evidence="5 7" id="KW-0175">Coiled coil</keyword>
<evidence type="ECO:0000256" key="6">
    <source>
        <dbReference type="ARBA" id="ARBA00023136"/>
    </source>
</evidence>